<evidence type="ECO:0000256" key="1">
    <source>
        <dbReference type="SAM" id="MobiDB-lite"/>
    </source>
</evidence>
<proteinExistence type="predicted"/>
<organism evidence="2 3">
    <name type="scientific">Gemmata obscuriglobus</name>
    <dbReference type="NCBI Taxonomy" id="114"/>
    <lineage>
        <taxon>Bacteria</taxon>
        <taxon>Pseudomonadati</taxon>
        <taxon>Planctomycetota</taxon>
        <taxon>Planctomycetia</taxon>
        <taxon>Gemmatales</taxon>
        <taxon>Gemmataceae</taxon>
        <taxon>Gemmata</taxon>
    </lineage>
</organism>
<dbReference type="Proteomes" id="UP000245802">
    <property type="component" value="Chromosome"/>
</dbReference>
<dbReference type="KEGG" id="gog:C1280_35075"/>
<dbReference type="AlphaFoldDB" id="A0A2Z3HDA8"/>
<evidence type="ECO:0000313" key="3">
    <source>
        <dbReference type="Proteomes" id="UP000245802"/>
    </source>
</evidence>
<keyword evidence="3" id="KW-1185">Reference proteome</keyword>
<reference evidence="2 3" key="1">
    <citation type="submission" date="2018-01" db="EMBL/GenBank/DDBJ databases">
        <title>G. obscuriglobus.</title>
        <authorList>
            <person name="Franke J."/>
            <person name="Blomberg W."/>
            <person name="Selmecki A."/>
        </authorList>
    </citation>
    <scope>NUCLEOTIDE SEQUENCE [LARGE SCALE GENOMIC DNA]</scope>
    <source>
        <strain evidence="2 3">DSM 5831</strain>
    </source>
</reference>
<accession>A0A2Z3HDA8</accession>
<protein>
    <submittedName>
        <fullName evidence="2">Uncharacterized protein</fullName>
    </submittedName>
</protein>
<name>A0A2Z3HDA8_9BACT</name>
<gene>
    <name evidence="2" type="ORF">C1280_35075</name>
</gene>
<feature type="region of interest" description="Disordered" evidence="1">
    <location>
        <begin position="1"/>
        <end position="21"/>
    </location>
</feature>
<sequence length="72" mass="7802">MGALEDRVVPDGTPGATFVPTAPDTVTVEWQGQTKLAAPGRRIVQVNEMGGTIAEQSEVPHEWWTVGKRCKL</sequence>
<evidence type="ECO:0000313" key="2">
    <source>
        <dbReference type="EMBL" id="AWM41706.1"/>
    </source>
</evidence>
<dbReference type="EMBL" id="CP025958">
    <property type="protein sequence ID" value="AWM41706.1"/>
    <property type="molecule type" value="Genomic_DNA"/>
</dbReference>